<dbReference type="AlphaFoldDB" id="A0A8H6B3B0"/>
<reference evidence="2 3" key="1">
    <citation type="journal article" date="2020" name="Phytopathology">
        <title>A high-quality genome resource of Botrytis fragariae, a new and rapidly spreading fungal pathogen causing strawberry gray mold in the U.S.A.</title>
        <authorList>
            <person name="Wu Y."/>
            <person name="Saski C.A."/>
            <person name="Schnabel G."/>
            <person name="Xiao S."/>
            <person name="Hu M."/>
        </authorList>
    </citation>
    <scope>NUCLEOTIDE SEQUENCE [LARGE SCALE GENOMIC DNA]</scope>
    <source>
        <strain evidence="2 3">BVB16</strain>
    </source>
</reference>
<name>A0A8H6B3B0_9HELO</name>
<feature type="domain" description="ABM" evidence="1">
    <location>
        <begin position="7"/>
        <end position="64"/>
    </location>
</feature>
<dbReference type="Pfam" id="PF03992">
    <property type="entry name" value="ABM"/>
    <property type="match status" value="1"/>
</dbReference>
<dbReference type="GeneID" id="59254892"/>
<dbReference type="Proteomes" id="UP000531561">
    <property type="component" value="Unassembled WGS sequence"/>
</dbReference>
<gene>
    <name evidence="2" type="ORF">Bfra_000756</name>
</gene>
<dbReference type="Gene3D" id="3.30.70.100">
    <property type="match status" value="1"/>
</dbReference>
<dbReference type="RefSeq" id="XP_037197533.1">
    <property type="nucleotide sequence ID" value="XM_037331200.1"/>
</dbReference>
<evidence type="ECO:0000259" key="1">
    <source>
        <dbReference type="Pfam" id="PF03992"/>
    </source>
</evidence>
<evidence type="ECO:0000313" key="2">
    <source>
        <dbReference type="EMBL" id="KAF5878589.1"/>
    </source>
</evidence>
<proteinExistence type="predicted"/>
<protein>
    <submittedName>
        <fullName evidence="2">Putative antibiotic biosynthesis monooxygenase protein</fullName>
    </submittedName>
</protein>
<dbReference type="OrthoDB" id="10011777at2759"/>
<keyword evidence="2" id="KW-0503">Monooxygenase</keyword>
<dbReference type="InterPro" id="IPR007138">
    <property type="entry name" value="ABM_dom"/>
</dbReference>
<comment type="caution">
    <text evidence="2">The sequence shown here is derived from an EMBL/GenBank/DDBJ whole genome shotgun (WGS) entry which is preliminary data.</text>
</comment>
<accession>A0A8H6B3B0</accession>
<evidence type="ECO:0000313" key="3">
    <source>
        <dbReference type="Proteomes" id="UP000531561"/>
    </source>
</evidence>
<keyword evidence="2" id="KW-0560">Oxidoreductase</keyword>
<organism evidence="2 3">
    <name type="scientific">Botrytis fragariae</name>
    <dbReference type="NCBI Taxonomy" id="1964551"/>
    <lineage>
        <taxon>Eukaryota</taxon>
        <taxon>Fungi</taxon>
        <taxon>Dikarya</taxon>
        <taxon>Ascomycota</taxon>
        <taxon>Pezizomycotina</taxon>
        <taxon>Leotiomycetes</taxon>
        <taxon>Helotiales</taxon>
        <taxon>Sclerotiniaceae</taxon>
        <taxon>Botrytis</taxon>
    </lineage>
</organism>
<dbReference type="GO" id="GO:0004497">
    <property type="term" value="F:monooxygenase activity"/>
    <property type="evidence" value="ECO:0007669"/>
    <property type="project" value="UniProtKB-KW"/>
</dbReference>
<dbReference type="EMBL" id="JABFCT010000002">
    <property type="protein sequence ID" value="KAF5878589.1"/>
    <property type="molecule type" value="Genomic_DNA"/>
</dbReference>
<keyword evidence="3" id="KW-1185">Reference proteome</keyword>
<dbReference type="SUPFAM" id="SSF54909">
    <property type="entry name" value="Dimeric alpha+beta barrel"/>
    <property type="match status" value="1"/>
</dbReference>
<sequence length="102" mass="11498">MSEEIQVIAIFHPTPGKENRLQQILLDLASKVRENEQGVKKYQAFEQIDSQSGSNVVLFQETFTTHLSSPYFTSTGEILAKEELITKPFEVIVLNPIGGFTR</sequence>
<dbReference type="InterPro" id="IPR011008">
    <property type="entry name" value="Dimeric_a/b-barrel"/>
</dbReference>